<feature type="domain" description="Aminoglycoside phosphotransferase" evidence="1">
    <location>
        <begin position="25"/>
        <end position="238"/>
    </location>
</feature>
<comment type="caution">
    <text evidence="2">The sequence shown here is derived from an EMBL/GenBank/DDBJ whole genome shotgun (WGS) entry which is preliminary data.</text>
</comment>
<keyword evidence="2" id="KW-0808">Transferase</keyword>
<organism evidence="2 3">
    <name type="scientific">Hydrogenophaga palleronii</name>
    <dbReference type="NCBI Taxonomy" id="65655"/>
    <lineage>
        <taxon>Bacteria</taxon>
        <taxon>Pseudomonadati</taxon>
        <taxon>Pseudomonadota</taxon>
        <taxon>Betaproteobacteria</taxon>
        <taxon>Burkholderiales</taxon>
        <taxon>Comamonadaceae</taxon>
        <taxon>Hydrogenophaga</taxon>
    </lineage>
</organism>
<dbReference type="InterPro" id="IPR002575">
    <property type="entry name" value="Aminoglycoside_PTrfase"/>
</dbReference>
<dbReference type="Pfam" id="PF01636">
    <property type="entry name" value="APH"/>
    <property type="match status" value="1"/>
</dbReference>
<reference evidence="2 3" key="1">
    <citation type="submission" date="2023-07" db="EMBL/GenBank/DDBJ databases">
        <title>Sorghum-associated microbial communities from plants grown in Nebraska, USA.</title>
        <authorList>
            <person name="Schachtman D."/>
        </authorList>
    </citation>
    <scope>NUCLEOTIDE SEQUENCE [LARGE SCALE GENOMIC DNA]</scope>
    <source>
        <strain evidence="2 3">4249</strain>
    </source>
</reference>
<evidence type="ECO:0000313" key="3">
    <source>
        <dbReference type="Proteomes" id="UP001265700"/>
    </source>
</evidence>
<name>A0ABU1WSN6_9BURK</name>
<keyword evidence="3" id="KW-1185">Reference proteome</keyword>
<keyword evidence="2" id="KW-0418">Kinase</keyword>
<gene>
    <name evidence="2" type="ORF">J2W49_004023</name>
</gene>
<sequence length="319" mass="35687">MTFIIDHEMEAAARQLWPAPQRLQLATGGLFNRVVQVQSATGTTYLKRFTDSASSGDFPPLPTSASQRCLVAASWHELALRASACEPRVKVPPLIAVQTAIDLVAMDQAHGEPLYDALVTDCLETDEALRAVAAWLGAMHALPLEPRSRLLAASNPFKAFKIDLQYTRVLTEVPQSLHMAAESFIATYLLEDAEPVHGDLNSRNILIASNITSVIDFEQGHFGEGVYDLAYLISEYVIRDLRLATNPEVAFNTAWECYCEARELHKDFAILRRLRVHLAFQTLYRLVGPSRKVWTGHLTEAEKTLVRDWSIAELSTWLR</sequence>
<dbReference type="RefSeq" id="WP_310320400.1">
    <property type="nucleotide sequence ID" value="NZ_JAVDWU010000009.1"/>
</dbReference>
<dbReference type="InterPro" id="IPR011009">
    <property type="entry name" value="Kinase-like_dom_sf"/>
</dbReference>
<dbReference type="EMBL" id="JAVDWU010000009">
    <property type="protein sequence ID" value="MDR7152047.1"/>
    <property type="molecule type" value="Genomic_DNA"/>
</dbReference>
<proteinExistence type="predicted"/>
<evidence type="ECO:0000313" key="2">
    <source>
        <dbReference type="EMBL" id="MDR7152047.1"/>
    </source>
</evidence>
<accession>A0ABU1WSN6</accession>
<dbReference type="Gene3D" id="3.90.1200.10">
    <property type="match status" value="1"/>
</dbReference>
<dbReference type="Proteomes" id="UP001265700">
    <property type="component" value="Unassembled WGS sequence"/>
</dbReference>
<dbReference type="GO" id="GO:0016301">
    <property type="term" value="F:kinase activity"/>
    <property type="evidence" value="ECO:0007669"/>
    <property type="project" value="UniProtKB-KW"/>
</dbReference>
<protein>
    <submittedName>
        <fullName evidence="2">Aminoglycoside phosphotransferase (APT) family kinase protein</fullName>
    </submittedName>
</protein>
<dbReference type="SUPFAM" id="SSF56112">
    <property type="entry name" value="Protein kinase-like (PK-like)"/>
    <property type="match status" value="1"/>
</dbReference>
<evidence type="ECO:0000259" key="1">
    <source>
        <dbReference type="Pfam" id="PF01636"/>
    </source>
</evidence>